<dbReference type="Pfam" id="PF17657">
    <property type="entry name" value="DNA_pol3_finger"/>
    <property type="match status" value="1"/>
</dbReference>
<evidence type="ECO:0000313" key="2">
    <source>
        <dbReference type="EMBL" id="QOT79405.1"/>
    </source>
</evidence>
<accession>A0A643FT80</accession>
<feature type="domain" description="DNA polymerase III alpha subunit finger" evidence="1">
    <location>
        <begin position="43"/>
        <end position="83"/>
    </location>
</feature>
<dbReference type="AlphaFoldDB" id="A0A643FT80"/>
<dbReference type="InterPro" id="IPR040982">
    <property type="entry name" value="DNA_pol3_finger"/>
</dbReference>
<dbReference type="Proteomes" id="UP000397656">
    <property type="component" value="Chromosome 2"/>
</dbReference>
<evidence type="ECO:0000313" key="3">
    <source>
        <dbReference type="Proteomes" id="UP000397656"/>
    </source>
</evidence>
<organism evidence="2 3">
    <name type="scientific">Cupriavidus basilensis</name>
    <dbReference type="NCBI Taxonomy" id="68895"/>
    <lineage>
        <taxon>Bacteria</taxon>
        <taxon>Pseudomonadati</taxon>
        <taxon>Pseudomonadota</taxon>
        <taxon>Betaproteobacteria</taxon>
        <taxon>Burkholderiales</taxon>
        <taxon>Burkholderiaceae</taxon>
        <taxon>Cupriavidus</taxon>
    </lineage>
</organism>
<name>A0A643FT80_9BURK</name>
<evidence type="ECO:0000259" key="1">
    <source>
        <dbReference type="Pfam" id="PF17657"/>
    </source>
</evidence>
<proteinExistence type="predicted"/>
<reference evidence="2 3" key="1">
    <citation type="submission" date="2020-10" db="EMBL/GenBank/DDBJ databases">
        <title>Complete genome sequence of Cupriavidus basilensis CCUG 49340T.</title>
        <authorList>
            <person name="Salva-Serra F."/>
            <person name="Donoso R.A."/>
            <person name="Cho K.H."/>
            <person name="Yoo J.A."/>
            <person name="Lee K."/>
            <person name="Yoon S.-H."/>
            <person name="Perez-Pantoja D."/>
            <person name="Moore E.R.B."/>
        </authorList>
    </citation>
    <scope>NUCLEOTIDE SEQUENCE [LARGE SCALE GENOMIC DNA]</scope>
    <source>
        <strain evidence="3">CCUG 49340</strain>
    </source>
</reference>
<gene>
    <name evidence="2" type="ORF">F7R26_032275</name>
</gene>
<dbReference type="EMBL" id="CP062804">
    <property type="protein sequence ID" value="QOT79405.1"/>
    <property type="molecule type" value="Genomic_DNA"/>
</dbReference>
<sequence>MIRVSVLTSIFEWRCRAFCDVCGLARSPSTQYQARHFGGSGCCTLGGPIFQEQVMQVAMLAAGFSAGEADQLCRVMEEHANPVASTEGAEVVSDDARWASR</sequence>
<protein>
    <recommendedName>
        <fullName evidence="1">DNA polymerase III alpha subunit finger domain-containing protein</fullName>
    </recommendedName>
</protein>